<dbReference type="EMBL" id="UINC01096419">
    <property type="protein sequence ID" value="SVC53284.1"/>
    <property type="molecule type" value="Genomic_DNA"/>
</dbReference>
<proteinExistence type="predicted"/>
<dbReference type="AlphaFoldDB" id="A0A382MWF1"/>
<evidence type="ECO:0000313" key="1">
    <source>
        <dbReference type="EMBL" id="SVC53284.1"/>
    </source>
</evidence>
<name>A0A382MWF1_9ZZZZ</name>
<feature type="non-terminal residue" evidence="1">
    <location>
        <position position="49"/>
    </location>
</feature>
<gene>
    <name evidence="1" type="ORF">METZ01_LOCUS306138</name>
</gene>
<sequence>MALFLHLGLVSSVFQLIVFASLELLSQVKVHGERDNCSWNVISLRVLSA</sequence>
<protein>
    <submittedName>
        <fullName evidence="1">Uncharacterized protein</fullName>
    </submittedName>
</protein>
<organism evidence="1">
    <name type="scientific">marine metagenome</name>
    <dbReference type="NCBI Taxonomy" id="408172"/>
    <lineage>
        <taxon>unclassified sequences</taxon>
        <taxon>metagenomes</taxon>
        <taxon>ecological metagenomes</taxon>
    </lineage>
</organism>
<reference evidence="1" key="1">
    <citation type="submission" date="2018-05" db="EMBL/GenBank/DDBJ databases">
        <authorList>
            <person name="Lanie J.A."/>
            <person name="Ng W.-L."/>
            <person name="Kazmierczak K.M."/>
            <person name="Andrzejewski T.M."/>
            <person name="Davidsen T.M."/>
            <person name="Wayne K.J."/>
            <person name="Tettelin H."/>
            <person name="Glass J.I."/>
            <person name="Rusch D."/>
            <person name="Podicherti R."/>
            <person name="Tsui H.-C.T."/>
            <person name="Winkler M.E."/>
        </authorList>
    </citation>
    <scope>NUCLEOTIDE SEQUENCE</scope>
</reference>
<accession>A0A382MWF1</accession>